<evidence type="ECO:0008006" key="3">
    <source>
        <dbReference type="Google" id="ProtNLM"/>
    </source>
</evidence>
<protein>
    <recommendedName>
        <fullName evidence="3">GPP34 family phosphoprotein</fullName>
    </recommendedName>
</protein>
<accession>A0ABU4VR83</accession>
<name>A0ABU4VR83_9ACTN</name>
<organism evidence="1 2">
    <name type="scientific">Patulibacter brassicae</name>
    <dbReference type="NCBI Taxonomy" id="1705717"/>
    <lineage>
        <taxon>Bacteria</taxon>
        <taxon>Bacillati</taxon>
        <taxon>Actinomycetota</taxon>
        <taxon>Thermoleophilia</taxon>
        <taxon>Solirubrobacterales</taxon>
        <taxon>Patulibacteraceae</taxon>
        <taxon>Patulibacter</taxon>
    </lineage>
</organism>
<dbReference type="EMBL" id="JAXAVX010000012">
    <property type="protein sequence ID" value="MDX8153320.1"/>
    <property type="molecule type" value="Genomic_DNA"/>
</dbReference>
<gene>
    <name evidence="1" type="ORF">SK069_17105</name>
</gene>
<dbReference type="RefSeq" id="WP_319955469.1">
    <property type="nucleotide sequence ID" value="NZ_JAXAVX010000012.1"/>
</dbReference>
<evidence type="ECO:0000313" key="1">
    <source>
        <dbReference type="EMBL" id="MDX8153320.1"/>
    </source>
</evidence>
<dbReference type="Proteomes" id="UP001277761">
    <property type="component" value="Unassembled WGS sequence"/>
</dbReference>
<proteinExistence type="predicted"/>
<evidence type="ECO:0000313" key="2">
    <source>
        <dbReference type="Proteomes" id="UP001277761"/>
    </source>
</evidence>
<sequence length="255" mass="27519">MTVPALEPKLATLLLRLVELDAGRYMQFVPVFRGGMGGSEFLGVELRDGEVFDEGPINELGALGLLDIEPTTKRLGKLRITPLGREAAGDVRTAAAAAHQRRIDRGEDEAIDLDWSAVEPIAAGIYRLHNEAGGDRGLSGQVVRDRLAPGVRDAPFARILRELRDAEWITYRSEAGPVIPNGIRASPKMVGHFGRWPSGATDDDLVLVRLLSAIDDAAKDAPPEKQENARRARDFFLDLGAKATAELAARVAGVG</sequence>
<keyword evidence="2" id="KW-1185">Reference proteome</keyword>
<reference evidence="1 2" key="1">
    <citation type="submission" date="2023-11" db="EMBL/GenBank/DDBJ databases">
        <authorList>
            <person name="Xu M."/>
            <person name="Jiang T."/>
        </authorList>
    </citation>
    <scope>NUCLEOTIDE SEQUENCE [LARGE SCALE GENOMIC DNA]</scope>
    <source>
        <strain evidence="1 2">SD</strain>
    </source>
</reference>
<comment type="caution">
    <text evidence="1">The sequence shown here is derived from an EMBL/GenBank/DDBJ whole genome shotgun (WGS) entry which is preliminary data.</text>
</comment>